<feature type="region of interest" description="Disordered" evidence="1">
    <location>
        <begin position="1"/>
        <end position="69"/>
    </location>
</feature>
<feature type="region of interest" description="Disordered" evidence="1">
    <location>
        <begin position="85"/>
        <end position="138"/>
    </location>
</feature>
<dbReference type="Proteomes" id="UP000030854">
    <property type="component" value="Unassembled WGS sequence"/>
</dbReference>
<feature type="compositionally biased region" description="Polar residues" evidence="1">
    <location>
        <begin position="96"/>
        <end position="137"/>
    </location>
</feature>
<comment type="caution">
    <text evidence="2">The sequence shown here is derived from an EMBL/GenBank/DDBJ whole genome shotgun (WGS) entry which is preliminary data.</text>
</comment>
<accession>A0A0B1P092</accession>
<name>A0A0B1P092_UNCNE</name>
<dbReference type="HOGENOM" id="CLU_1300501_0_0_1"/>
<evidence type="ECO:0000313" key="2">
    <source>
        <dbReference type="EMBL" id="KHJ30710.1"/>
    </source>
</evidence>
<keyword evidence="3" id="KW-1185">Reference proteome</keyword>
<reference evidence="2 3" key="1">
    <citation type="journal article" date="2014" name="BMC Genomics">
        <title>Adaptive genomic structural variation in the grape powdery mildew pathogen, Erysiphe necator.</title>
        <authorList>
            <person name="Jones L."/>
            <person name="Riaz S."/>
            <person name="Morales-Cruz A."/>
            <person name="Amrine K.C."/>
            <person name="McGuire B."/>
            <person name="Gubler W.D."/>
            <person name="Walker M.A."/>
            <person name="Cantu D."/>
        </authorList>
    </citation>
    <scope>NUCLEOTIDE SEQUENCE [LARGE SCALE GENOMIC DNA]</scope>
    <source>
        <strain evidence="3">c</strain>
    </source>
</reference>
<proteinExistence type="predicted"/>
<gene>
    <name evidence="2" type="ORF">EV44_g2380</name>
</gene>
<dbReference type="EMBL" id="JNVN01003728">
    <property type="protein sequence ID" value="KHJ30710.1"/>
    <property type="molecule type" value="Genomic_DNA"/>
</dbReference>
<organism evidence="2 3">
    <name type="scientific">Uncinula necator</name>
    <name type="common">Grape powdery mildew</name>
    <dbReference type="NCBI Taxonomy" id="52586"/>
    <lineage>
        <taxon>Eukaryota</taxon>
        <taxon>Fungi</taxon>
        <taxon>Dikarya</taxon>
        <taxon>Ascomycota</taxon>
        <taxon>Pezizomycotina</taxon>
        <taxon>Leotiomycetes</taxon>
        <taxon>Erysiphales</taxon>
        <taxon>Erysiphaceae</taxon>
        <taxon>Erysiphe</taxon>
    </lineage>
</organism>
<protein>
    <submittedName>
        <fullName evidence="2">Uncharacterized protein</fullName>
    </submittedName>
</protein>
<dbReference type="AlphaFoldDB" id="A0A0B1P092"/>
<sequence length="212" mass="23735">MSCRSSNPISRILNPSSSDNPLSKILNPNDCENPHSRLFNSSVEDPHMKFNNSRNAQSGAVPPKQNFQNSVLKKNNTTNFRHEAATNLQRPVKNMDSASSGLQGFNESSSSSPFNLPQTRNPRVNDSTLRRNSTTRGETLDEFCSRRLSEAREARDVRDMKVEAAIQDLQNGDFSCVAEAARAYNLKEKSLRMRVKASGLQLPLNPWQNKIT</sequence>
<evidence type="ECO:0000313" key="3">
    <source>
        <dbReference type="Proteomes" id="UP000030854"/>
    </source>
</evidence>
<evidence type="ECO:0000256" key="1">
    <source>
        <dbReference type="SAM" id="MobiDB-lite"/>
    </source>
</evidence>
<feature type="compositionally biased region" description="Polar residues" evidence="1">
    <location>
        <begin position="1"/>
        <end position="21"/>
    </location>
</feature>